<dbReference type="Proteomes" id="UP000267096">
    <property type="component" value="Unassembled WGS sequence"/>
</dbReference>
<accession>A0A0M3JMU3</accession>
<gene>
    <name evidence="1" type="ORF">ASIM_LOCUS8728</name>
</gene>
<dbReference type="AlphaFoldDB" id="A0A0M3JMU3"/>
<reference evidence="3" key="1">
    <citation type="submission" date="2017-02" db="UniProtKB">
        <authorList>
            <consortium name="WormBaseParasite"/>
        </authorList>
    </citation>
    <scope>IDENTIFICATION</scope>
</reference>
<sequence>MLWDAGNDSGLELAGNDLGCDNFFGSASEVSTNKTASLSTAADSLPFEIVGLPDSSFSFSFKLDWFVSII</sequence>
<organism evidence="3">
    <name type="scientific">Anisakis simplex</name>
    <name type="common">Herring worm</name>
    <dbReference type="NCBI Taxonomy" id="6269"/>
    <lineage>
        <taxon>Eukaryota</taxon>
        <taxon>Metazoa</taxon>
        <taxon>Ecdysozoa</taxon>
        <taxon>Nematoda</taxon>
        <taxon>Chromadorea</taxon>
        <taxon>Rhabditida</taxon>
        <taxon>Spirurina</taxon>
        <taxon>Ascaridomorpha</taxon>
        <taxon>Ascaridoidea</taxon>
        <taxon>Anisakidae</taxon>
        <taxon>Anisakis</taxon>
        <taxon>Anisakis simplex complex</taxon>
    </lineage>
</organism>
<protein>
    <submittedName>
        <fullName evidence="1 3">Uncharacterized protein</fullName>
    </submittedName>
</protein>
<evidence type="ECO:0000313" key="3">
    <source>
        <dbReference type="WBParaSite" id="ASIM_0000898201-mRNA-1"/>
    </source>
</evidence>
<evidence type="ECO:0000313" key="1">
    <source>
        <dbReference type="EMBL" id="VDK33935.1"/>
    </source>
</evidence>
<dbReference type="WBParaSite" id="ASIM_0000898201-mRNA-1">
    <property type="protein sequence ID" value="ASIM_0000898201-mRNA-1"/>
    <property type="gene ID" value="ASIM_0000898201"/>
</dbReference>
<proteinExistence type="predicted"/>
<name>A0A0M3JMU3_ANISI</name>
<evidence type="ECO:0000313" key="2">
    <source>
        <dbReference type="Proteomes" id="UP000267096"/>
    </source>
</evidence>
<dbReference type="EMBL" id="UYRR01024521">
    <property type="protein sequence ID" value="VDK33935.1"/>
    <property type="molecule type" value="Genomic_DNA"/>
</dbReference>
<reference evidence="1 2" key="2">
    <citation type="submission" date="2018-11" db="EMBL/GenBank/DDBJ databases">
        <authorList>
            <consortium name="Pathogen Informatics"/>
        </authorList>
    </citation>
    <scope>NUCLEOTIDE SEQUENCE [LARGE SCALE GENOMIC DNA]</scope>
</reference>
<keyword evidence="2" id="KW-1185">Reference proteome</keyword>